<evidence type="ECO:0000313" key="5">
    <source>
        <dbReference type="Proteomes" id="UP000324585"/>
    </source>
</evidence>
<name>A0A5J4YKM2_PORPP</name>
<feature type="compositionally biased region" description="Low complexity" evidence="2">
    <location>
        <begin position="7"/>
        <end position="22"/>
    </location>
</feature>
<feature type="region of interest" description="Disordered" evidence="2">
    <location>
        <begin position="1"/>
        <end position="22"/>
    </location>
</feature>
<dbReference type="PROSITE" id="PS50119">
    <property type="entry name" value="ZF_BBOX"/>
    <property type="match status" value="1"/>
</dbReference>
<keyword evidence="1" id="KW-0479">Metal-binding</keyword>
<feature type="compositionally biased region" description="Low complexity" evidence="2">
    <location>
        <begin position="209"/>
        <end position="221"/>
    </location>
</feature>
<organism evidence="4 5">
    <name type="scientific">Porphyridium purpureum</name>
    <name type="common">Red alga</name>
    <name type="synonym">Porphyridium cruentum</name>
    <dbReference type="NCBI Taxonomy" id="35688"/>
    <lineage>
        <taxon>Eukaryota</taxon>
        <taxon>Rhodophyta</taxon>
        <taxon>Bangiophyceae</taxon>
        <taxon>Porphyridiales</taxon>
        <taxon>Porphyridiaceae</taxon>
        <taxon>Porphyridium</taxon>
    </lineage>
</organism>
<feature type="domain" description="B box-type" evidence="3">
    <location>
        <begin position="57"/>
        <end position="94"/>
    </location>
</feature>
<dbReference type="AlphaFoldDB" id="A0A5J4YKM2"/>
<evidence type="ECO:0000313" key="4">
    <source>
        <dbReference type="EMBL" id="KAA8491966.1"/>
    </source>
</evidence>
<feature type="region of interest" description="Disordered" evidence="2">
    <location>
        <begin position="175"/>
        <end position="224"/>
    </location>
</feature>
<protein>
    <recommendedName>
        <fullName evidence="3">B box-type domain-containing protein</fullName>
    </recommendedName>
</protein>
<reference evidence="5" key="1">
    <citation type="journal article" date="2019" name="Nat. Commun.">
        <title>Expansion of phycobilisome linker gene families in mesophilic red algae.</title>
        <authorList>
            <person name="Lee J."/>
            <person name="Kim D."/>
            <person name="Bhattacharya D."/>
            <person name="Yoon H.S."/>
        </authorList>
    </citation>
    <scope>NUCLEOTIDE SEQUENCE [LARGE SCALE GENOMIC DNA]</scope>
    <source>
        <strain evidence="5">CCMP 1328</strain>
    </source>
</reference>
<sequence>MDGSKRSGSPEISSLSASSSGTDLSLADLRTDTTGAGGSPLPGWVLSLLRTSFFDKCSKHHERRNELNLFCAETQEKLCQHCVHERSHRMTLIHINRYMYHDTAHVKELQEFVDIQGIQSYMNNGNRVLYLDRRAQLKSKLAAYATACVVCHRMLQDGFRFCSVWCRLVERPNAYGPRPDHSSSSIVRDDSKPVRSRAGSAETPKKLSRVSSVSGSGNSSVQRKLGLGWRRSSAAARMEGGKITPATMIRSPGVIKRRKPVPMQSPLPSCHWHAA</sequence>
<evidence type="ECO:0000256" key="1">
    <source>
        <dbReference type="PROSITE-ProRule" id="PRU00024"/>
    </source>
</evidence>
<dbReference type="PANTHER" id="PTHR31065">
    <property type="entry name" value="PLATZ TRANSCRIPTION FACTOR FAMILY PROTEIN"/>
    <property type="match status" value="1"/>
</dbReference>
<keyword evidence="1" id="KW-0862">Zinc</keyword>
<gene>
    <name evidence="4" type="ORF">FVE85_8448</name>
</gene>
<comment type="caution">
    <text evidence="4">The sequence shown here is derived from an EMBL/GenBank/DDBJ whole genome shotgun (WGS) entry which is preliminary data.</text>
</comment>
<accession>A0A5J4YKM2</accession>
<dbReference type="GO" id="GO:0008270">
    <property type="term" value="F:zinc ion binding"/>
    <property type="evidence" value="ECO:0007669"/>
    <property type="project" value="UniProtKB-KW"/>
</dbReference>
<proteinExistence type="predicted"/>
<keyword evidence="5" id="KW-1185">Reference proteome</keyword>
<dbReference type="Proteomes" id="UP000324585">
    <property type="component" value="Unassembled WGS sequence"/>
</dbReference>
<dbReference type="OrthoDB" id="1908108at2759"/>
<evidence type="ECO:0000259" key="3">
    <source>
        <dbReference type="PROSITE" id="PS50119"/>
    </source>
</evidence>
<dbReference type="EMBL" id="VRMN01000011">
    <property type="protein sequence ID" value="KAA8491966.1"/>
    <property type="molecule type" value="Genomic_DNA"/>
</dbReference>
<dbReference type="InterPro" id="IPR006734">
    <property type="entry name" value="PLATZ"/>
</dbReference>
<keyword evidence="1" id="KW-0863">Zinc-finger</keyword>
<dbReference type="PANTHER" id="PTHR31065:SF1">
    <property type="entry name" value="OS09G0116050 PROTEIN"/>
    <property type="match status" value="1"/>
</dbReference>
<dbReference type="InterPro" id="IPR000315">
    <property type="entry name" value="Znf_B-box"/>
</dbReference>
<dbReference type="Pfam" id="PF04640">
    <property type="entry name" value="PLATZ"/>
    <property type="match status" value="1"/>
</dbReference>
<evidence type="ECO:0000256" key="2">
    <source>
        <dbReference type="SAM" id="MobiDB-lite"/>
    </source>
</evidence>